<dbReference type="Pfam" id="PF03446">
    <property type="entry name" value="NAD_binding_2"/>
    <property type="match status" value="1"/>
</dbReference>
<dbReference type="AlphaFoldDB" id="A0AA39T1Y3"/>
<dbReference type="SUPFAM" id="SSF51735">
    <property type="entry name" value="NAD(P)-binding Rossmann-fold domains"/>
    <property type="match status" value="1"/>
</dbReference>
<evidence type="ECO:0000259" key="1">
    <source>
        <dbReference type="Pfam" id="PF03446"/>
    </source>
</evidence>
<evidence type="ECO:0000313" key="6">
    <source>
        <dbReference type="Proteomes" id="UP001168877"/>
    </source>
</evidence>
<dbReference type="InterPro" id="IPR006115">
    <property type="entry name" value="6PGDH_NADP-bd"/>
</dbReference>
<feature type="domain" description="Reverse transcriptase Ty1/copia-type" evidence="2">
    <location>
        <begin position="11"/>
        <end position="254"/>
    </location>
</feature>
<organism evidence="5 6">
    <name type="scientific">Acer saccharum</name>
    <name type="common">Sugar maple</name>
    <dbReference type="NCBI Taxonomy" id="4024"/>
    <lineage>
        <taxon>Eukaryota</taxon>
        <taxon>Viridiplantae</taxon>
        <taxon>Streptophyta</taxon>
        <taxon>Embryophyta</taxon>
        <taxon>Tracheophyta</taxon>
        <taxon>Spermatophyta</taxon>
        <taxon>Magnoliopsida</taxon>
        <taxon>eudicotyledons</taxon>
        <taxon>Gunneridae</taxon>
        <taxon>Pentapetalae</taxon>
        <taxon>rosids</taxon>
        <taxon>malvids</taxon>
        <taxon>Sapindales</taxon>
        <taxon>Sapindaceae</taxon>
        <taxon>Hippocastanoideae</taxon>
        <taxon>Acereae</taxon>
        <taxon>Acer</taxon>
    </lineage>
</organism>
<evidence type="ECO:0000259" key="2">
    <source>
        <dbReference type="Pfam" id="PF07727"/>
    </source>
</evidence>
<evidence type="ECO:0000259" key="4">
    <source>
        <dbReference type="Pfam" id="PF14833"/>
    </source>
</evidence>
<proteinExistence type="predicted"/>
<feature type="domain" description="3-hydroxyisobutyrate dehydrogenase-like NAD-binding" evidence="4">
    <location>
        <begin position="602"/>
        <end position="725"/>
    </location>
</feature>
<feature type="domain" description="6-phosphogluconate dehydrogenase NADP-binding" evidence="1">
    <location>
        <begin position="441"/>
        <end position="598"/>
    </location>
</feature>
<dbReference type="InterPro" id="IPR013328">
    <property type="entry name" value="6PGD_dom2"/>
</dbReference>
<reference evidence="5" key="1">
    <citation type="journal article" date="2022" name="Plant J.">
        <title>Strategies of tolerance reflected in two North American maple genomes.</title>
        <authorList>
            <person name="McEvoy S.L."/>
            <person name="Sezen U.U."/>
            <person name="Trouern-Trend A."/>
            <person name="McMahon S.M."/>
            <person name="Schaberg P.G."/>
            <person name="Yang J."/>
            <person name="Wegrzyn J.L."/>
            <person name="Swenson N.G."/>
        </authorList>
    </citation>
    <scope>NUCLEOTIDE SEQUENCE</scope>
    <source>
        <strain evidence="5">NS2018</strain>
    </source>
</reference>
<dbReference type="Pfam" id="PF07727">
    <property type="entry name" value="RVT_2"/>
    <property type="match status" value="1"/>
</dbReference>
<dbReference type="SUPFAM" id="SSF48179">
    <property type="entry name" value="6-phosphogluconate dehydrogenase C-terminal domain-like"/>
    <property type="match status" value="1"/>
</dbReference>
<dbReference type="InterPro" id="IPR013103">
    <property type="entry name" value="RVT_2"/>
</dbReference>
<dbReference type="InterPro" id="IPR029154">
    <property type="entry name" value="HIBADH-like_NADP-bd"/>
</dbReference>
<protein>
    <submittedName>
        <fullName evidence="5">Uncharacterized protein</fullName>
    </submittedName>
</protein>
<sequence length="1041" mass="117023">MQEELNQFERNEVWTLVPRPKSTHVIGTKWIYKNKSDEDGNIVRNKARLVAQGYSQIEGIDFEETFAPVARLESIRLLLSISCVHKFKLHQMDIKSVFLNGFLQEEVFVEQPKGFVDAHHPNYVYRLKKALYGLKQAPRAWYERLTQFLVDNNYTRGSIDKTLFIKKDNDELFIAQIYVDNIVFGSTNNTKVQQFVNVMSHEFEMSFVGELSYFLGLQIRQLDDGIFITQAKYAENLVKKFGLENAKHCDTPMSTTLKLSKDASGKKVEQTLYRGMIGSLLYLTASRPDISFSVGVCARYQADPKESHLSFVKRIIRYVNGTSNYGIWYSFNTNASLVGFSDADWVGNYDNKKSTSGGCFFLGNNLVSWFCKKQNSISLSTVEAEYIVAGSGCTQLLWMKQMLVDYGFNQVSLKFSSIRLSVHPPEMETPYPKPILSTKTRIGWIGIGVMGEAMASRLLAAGYSVTIYARTPSKALSLHSKGATLVASPYQVAQSCDIVFSMVGNPQDVRSIVLENNGVLSGLNPGGVYVDTTSSHPALAREIYKTARLKDCWAVDAPVSGGDIGARDGKLAIFAAGDRGVVEWLSPIFEVMGKPTYMGEAGCGQSCKIANQIVVGANLMGLSEGLVFAEKAGLDGRNWRDAVREGAAGSMVMELFSERMIDKDFRPGGFAEYMVKDMGMGVDVVEESENDNLVVLPGAALGKQLFSAMVANGDGKFGTQGLISVIQRINGKSESESCLGLNSNCTKLTKSPQIQTHPQLAIQVACHDLDVDKAEWSAKDESIFINMLHEHVQKGDFQTSTFSKKTWELIADKLHTETNKRYTLPKLKSKFNRLRKKHREFSNLIEHSGFSWDPITNIVIASEDVWADYVKRVPRVKPYRKKGLEHYNILGEIFSHLPLNYGDEHEPEGNFPKTGIHVDNPVEVDLMDLPVECNKRKRVRQSVKRSSNHCLERLDKKRNCLQTHSEVKGQTVERPKEKSQELLSEAAKMHSIKECLELVVSMEDVDSCTFIKLMDKIVYLEWRKVFLAMSDRRRRAWLSSL</sequence>
<dbReference type="InterPro" id="IPR036291">
    <property type="entry name" value="NAD(P)-bd_dom_sf"/>
</dbReference>
<dbReference type="Gene3D" id="1.10.1040.10">
    <property type="entry name" value="N-(1-d-carboxylethyl)-l-norvaline Dehydrogenase, domain 2"/>
    <property type="match status" value="1"/>
</dbReference>
<comment type="caution">
    <text evidence="5">The sequence shown here is derived from an EMBL/GenBank/DDBJ whole genome shotgun (WGS) entry which is preliminary data.</text>
</comment>
<dbReference type="GO" id="GO:0051287">
    <property type="term" value="F:NAD binding"/>
    <property type="evidence" value="ECO:0007669"/>
    <property type="project" value="InterPro"/>
</dbReference>
<dbReference type="Proteomes" id="UP001168877">
    <property type="component" value="Unassembled WGS sequence"/>
</dbReference>
<name>A0AA39T1Y3_ACESA</name>
<dbReference type="CDD" id="cd09272">
    <property type="entry name" value="RNase_HI_RT_Ty1"/>
    <property type="match status" value="1"/>
</dbReference>
<dbReference type="GO" id="GO:0050661">
    <property type="term" value="F:NADP binding"/>
    <property type="evidence" value="ECO:0007669"/>
    <property type="project" value="InterPro"/>
</dbReference>
<accession>A0AA39T1Y3</accession>
<reference evidence="5" key="2">
    <citation type="submission" date="2023-06" db="EMBL/GenBank/DDBJ databases">
        <authorList>
            <person name="Swenson N.G."/>
            <person name="Wegrzyn J.L."/>
            <person name="Mcevoy S.L."/>
        </authorList>
    </citation>
    <scope>NUCLEOTIDE SEQUENCE</scope>
    <source>
        <strain evidence="5">NS2018</strain>
        <tissue evidence="5">Leaf</tissue>
    </source>
</reference>
<dbReference type="Pfam" id="PF14833">
    <property type="entry name" value="NAD_binding_11"/>
    <property type="match status" value="1"/>
</dbReference>
<dbReference type="PANTHER" id="PTHR43060:SF13">
    <property type="entry name" value="3-HYDROXYISOBUTYRATE DEHYDROGENASE-LIKE 2, MITOCHONDRIAL-RELATED"/>
    <property type="match status" value="1"/>
</dbReference>
<keyword evidence="6" id="KW-1185">Reference proteome</keyword>
<dbReference type="PANTHER" id="PTHR43060">
    <property type="entry name" value="3-HYDROXYISOBUTYRATE DEHYDROGENASE-LIKE 1, MITOCHONDRIAL-RELATED"/>
    <property type="match status" value="1"/>
</dbReference>
<dbReference type="SUPFAM" id="SSF56672">
    <property type="entry name" value="DNA/RNA polymerases"/>
    <property type="match status" value="1"/>
</dbReference>
<dbReference type="Pfam" id="PF12776">
    <property type="entry name" value="Myb_DNA-bind_3"/>
    <property type="match status" value="1"/>
</dbReference>
<dbReference type="GO" id="GO:0016616">
    <property type="term" value="F:oxidoreductase activity, acting on the CH-OH group of donors, NAD or NADP as acceptor"/>
    <property type="evidence" value="ECO:0007669"/>
    <property type="project" value="UniProtKB-ARBA"/>
</dbReference>
<feature type="domain" description="Myb/SANT-like" evidence="3">
    <location>
        <begin position="775"/>
        <end position="869"/>
    </location>
</feature>
<evidence type="ECO:0000313" key="5">
    <source>
        <dbReference type="EMBL" id="KAK0600287.1"/>
    </source>
</evidence>
<dbReference type="Gene3D" id="3.40.50.720">
    <property type="entry name" value="NAD(P)-binding Rossmann-like Domain"/>
    <property type="match status" value="1"/>
</dbReference>
<dbReference type="InterPro" id="IPR043502">
    <property type="entry name" value="DNA/RNA_pol_sf"/>
</dbReference>
<dbReference type="InterPro" id="IPR008927">
    <property type="entry name" value="6-PGluconate_DH-like_C_sf"/>
</dbReference>
<dbReference type="InterPro" id="IPR024752">
    <property type="entry name" value="Myb/SANT-like_dom"/>
</dbReference>
<dbReference type="EMBL" id="JAUESC010000003">
    <property type="protein sequence ID" value="KAK0600287.1"/>
    <property type="molecule type" value="Genomic_DNA"/>
</dbReference>
<evidence type="ECO:0000259" key="3">
    <source>
        <dbReference type="Pfam" id="PF12776"/>
    </source>
</evidence>
<gene>
    <name evidence="5" type="ORF">LWI29_013426</name>
</gene>